<dbReference type="AlphaFoldDB" id="A0A2C4ZN55"/>
<dbReference type="InterPro" id="IPR003593">
    <property type="entry name" value="AAA+_ATPase"/>
</dbReference>
<dbReference type="PANTHER" id="PTHR42939:SF1">
    <property type="entry name" value="ABC TRANSPORTER ATP-BINDING PROTEIN ALBC-RELATED"/>
    <property type="match status" value="1"/>
</dbReference>
<accession>A0A2C4ZN55</accession>
<dbReference type="EMBL" id="NVIY01000023">
    <property type="protein sequence ID" value="PGD34834.1"/>
    <property type="molecule type" value="Genomic_DNA"/>
</dbReference>
<dbReference type="GO" id="GO:0016887">
    <property type="term" value="F:ATP hydrolysis activity"/>
    <property type="evidence" value="ECO:0007669"/>
    <property type="project" value="InterPro"/>
</dbReference>
<dbReference type="RefSeq" id="WP_098653713.1">
    <property type="nucleotide sequence ID" value="NZ_JARPPR010000008.1"/>
</dbReference>
<dbReference type="InterPro" id="IPR017871">
    <property type="entry name" value="ABC_transporter-like_CS"/>
</dbReference>
<evidence type="ECO:0000256" key="2">
    <source>
        <dbReference type="ARBA" id="ARBA00022741"/>
    </source>
</evidence>
<gene>
    <name evidence="5" type="ORF">COM27_15770</name>
</gene>
<keyword evidence="1" id="KW-0813">Transport</keyword>
<organism evidence="5 6">
    <name type="scientific">Bacillus wiedmannii</name>
    <dbReference type="NCBI Taxonomy" id="1890302"/>
    <lineage>
        <taxon>Bacteria</taxon>
        <taxon>Bacillati</taxon>
        <taxon>Bacillota</taxon>
        <taxon>Bacilli</taxon>
        <taxon>Bacillales</taxon>
        <taxon>Bacillaceae</taxon>
        <taxon>Bacillus</taxon>
        <taxon>Bacillus cereus group</taxon>
    </lineage>
</organism>
<dbReference type="InterPro" id="IPR051782">
    <property type="entry name" value="ABC_Transporter_VariousFunc"/>
</dbReference>
<dbReference type="Gene3D" id="3.40.50.300">
    <property type="entry name" value="P-loop containing nucleotide triphosphate hydrolases"/>
    <property type="match status" value="1"/>
</dbReference>
<protein>
    <submittedName>
        <fullName evidence="5">Multidrug ABC transporter ATP-binding protein</fullName>
    </submittedName>
</protein>
<dbReference type="InterPro" id="IPR027417">
    <property type="entry name" value="P-loop_NTPase"/>
</dbReference>
<dbReference type="InterPro" id="IPR003439">
    <property type="entry name" value="ABC_transporter-like_ATP-bd"/>
</dbReference>
<keyword evidence="2" id="KW-0547">Nucleotide-binding</keyword>
<evidence type="ECO:0000313" key="5">
    <source>
        <dbReference type="EMBL" id="PGD34834.1"/>
    </source>
</evidence>
<dbReference type="PROSITE" id="PS00211">
    <property type="entry name" value="ABC_TRANSPORTER_1"/>
    <property type="match status" value="1"/>
</dbReference>
<sequence>MDNYIKCECMTKRLKGNIVLDNISLSVKKGEFLVLKGHNGSGKTMILRAISGLMRLNSGVVYVDNEMIGKQKQFPDSMGILIEYPSFIPGYTGFQNLKFLSSINNKISDEEIYNIIQRVGLDKTDKRKYKRYSLGMKQRLGIAQALMEQPKLLLLDEPTNALDIDGIKDVLDILKVEKSKGTTIIVASHDVHVLNNEIVDRIVHVNNGKLVD</sequence>
<dbReference type="PANTHER" id="PTHR42939">
    <property type="entry name" value="ABC TRANSPORTER ATP-BINDING PROTEIN ALBC-RELATED"/>
    <property type="match status" value="1"/>
</dbReference>
<name>A0A2C4ZN55_9BACI</name>
<reference evidence="5 6" key="1">
    <citation type="submission" date="2017-09" db="EMBL/GenBank/DDBJ databases">
        <title>Large-scale bioinformatics analysis of Bacillus genomes uncovers conserved roles of natural products in bacterial physiology.</title>
        <authorList>
            <consortium name="Agbiome Team Llc"/>
            <person name="Bleich R.M."/>
            <person name="Grubbs K.J."/>
            <person name="Santa Maria K.C."/>
            <person name="Allen S.E."/>
            <person name="Farag S."/>
            <person name="Shank E.A."/>
            <person name="Bowers A."/>
        </authorList>
    </citation>
    <scope>NUCLEOTIDE SEQUENCE [LARGE SCALE GENOMIC DNA]</scope>
    <source>
        <strain evidence="5 6">AFS065610</strain>
    </source>
</reference>
<comment type="caution">
    <text evidence="5">The sequence shown here is derived from an EMBL/GenBank/DDBJ whole genome shotgun (WGS) entry which is preliminary data.</text>
</comment>
<dbReference type="Pfam" id="PF00005">
    <property type="entry name" value="ABC_tran"/>
    <property type="match status" value="1"/>
</dbReference>
<feature type="domain" description="ABC transporter" evidence="4">
    <location>
        <begin position="5"/>
        <end position="211"/>
    </location>
</feature>
<keyword evidence="3 5" id="KW-0067">ATP-binding</keyword>
<dbReference type="PROSITE" id="PS50893">
    <property type="entry name" value="ABC_TRANSPORTER_2"/>
    <property type="match status" value="1"/>
</dbReference>
<dbReference type="Proteomes" id="UP000223472">
    <property type="component" value="Unassembled WGS sequence"/>
</dbReference>
<proteinExistence type="predicted"/>
<dbReference type="SMART" id="SM00382">
    <property type="entry name" value="AAA"/>
    <property type="match status" value="1"/>
</dbReference>
<evidence type="ECO:0000313" key="6">
    <source>
        <dbReference type="Proteomes" id="UP000223472"/>
    </source>
</evidence>
<evidence type="ECO:0000256" key="1">
    <source>
        <dbReference type="ARBA" id="ARBA00022448"/>
    </source>
</evidence>
<dbReference type="SUPFAM" id="SSF52540">
    <property type="entry name" value="P-loop containing nucleoside triphosphate hydrolases"/>
    <property type="match status" value="1"/>
</dbReference>
<evidence type="ECO:0000259" key="4">
    <source>
        <dbReference type="PROSITE" id="PS50893"/>
    </source>
</evidence>
<evidence type="ECO:0000256" key="3">
    <source>
        <dbReference type="ARBA" id="ARBA00022840"/>
    </source>
</evidence>
<dbReference type="GO" id="GO:0005524">
    <property type="term" value="F:ATP binding"/>
    <property type="evidence" value="ECO:0007669"/>
    <property type="project" value="UniProtKB-KW"/>
</dbReference>